<evidence type="ECO:0000313" key="1">
    <source>
        <dbReference type="EnsemblPlants" id="LPERR12G15830.4"/>
    </source>
</evidence>
<organism evidence="1 2">
    <name type="scientific">Leersia perrieri</name>
    <dbReference type="NCBI Taxonomy" id="77586"/>
    <lineage>
        <taxon>Eukaryota</taxon>
        <taxon>Viridiplantae</taxon>
        <taxon>Streptophyta</taxon>
        <taxon>Embryophyta</taxon>
        <taxon>Tracheophyta</taxon>
        <taxon>Spermatophyta</taxon>
        <taxon>Magnoliopsida</taxon>
        <taxon>Liliopsida</taxon>
        <taxon>Poales</taxon>
        <taxon>Poaceae</taxon>
        <taxon>BOP clade</taxon>
        <taxon>Oryzoideae</taxon>
        <taxon>Oryzeae</taxon>
        <taxon>Oryzinae</taxon>
        <taxon>Leersia</taxon>
    </lineage>
</organism>
<protein>
    <submittedName>
        <fullName evidence="1">Uncharacterized protein</fullName>
    </submittedName>
</protein>
<dbReference type="AlphaFoldDB" id="A0A0D9Y1F8"/>
<proteinExistence type="predicted"/>
<accession>A0A0D9Y1F8</accession>
<reference evidence="1 2" key="1">
    <citation type="submission" date="2012-08" db="EMBL/GenBank/DDBJ databases">
        <title>Oryza genome evolution.</title>
        <authorList>
            <person name="Wing R.A."/>
        </authorList>
    </citation>
    <scope>NUCLEOTIDE SEQUENCE</scope>
</reference>
<dbReference type="Proteomes" id="UP000032180">
    <property type="component" value="Chromosome 12"/>
</dbReference>
<sequence length="185" mass="20022">MRPRKVLSTTPVFVVIVGHGFEGSSFSLLPHAAAAPHATTRSPPNREIFVWVGGPSPVPGKGSGIHSGGGWSRPTFGSTERRGIKWWFQSSRIQSKQREASFRQRMLSLRSSEQVLPSFLHTGVVLDNTYYVFSYLTQWSLAHIAAGGVDAGCRRLAGERRVWPLGDEAAGLAVAAPSLVNAKIA</sequence>
<name>A0A0D9Y1F8_9ORYZ</name>
<dbReference type="HOGENOM" id="CLU_125666_0_0_1"/>
<keyword evidence="2" id="KW-1185">Reference proteome</keyword>
<dbReference type="EnsemblPlants" id="LPERR12G15830.4">
    <property type="protein sequence ID" value="LPERR12G15830.4"/>
    <property type="gene ID" value="LPERR12G15830"/>
</dbReference>
<reference evidence="2" key="2">
    <citation type="submission" date="2013-12" db="EMBL/GenBank/DDBJ databases">
        <authorList>
            <person name="Yu Y."/>
            <person name="Lee S."/>
            <person name="de Baynast K."/>
            <person name="Wissotski M."/>
            <person name="Liu L."/>
            <person name="Talag J."/>
            <person name="Goicoechea J."/>
            <person name="Angelova A."/>
            <person name="Jetty R."/>
            <person name="Kudrna D."/>
            <person name="Golser W."/>
            <person name="Rivera L."/>
            <person name="Zhang J."/>
            <person name="Wing R."/>
        </authorList>
    </citation>
    <scope>NUCLEOTIDE SEQUENCE</scope>
</reference>
<reference evidence="1" key="3">
    <citation type="submission" date="2015-04" db="UniProtKB">
        <authorList>
            <consortium name="EnsemblPlants"/>
        </authorList>
    </citation>
    <scope>IDENTIFICATION</scope>
</reference>
<dbReference type="Gramene" id="LPERR12G15830.4">
    <property type="protein sequence ID" value="LPERR12G15830.4"/>
    <property type="gene ID" value="LPERR12G15830"/>
</dbReference>
<evidence type="ECO:0000313" key="2">
    <source>
        <dbReference type="Proteomes" id="UP000032180"/>
    </source>
</evidence>